<evidence type="ECO:0000313" key="4">
    <source>
        <dbReference type="EMBL" id="RXH95024.1"/>
    </source>
</evidence>
<keyword evidence="5" id="KW-1185">Reference proteome</keyword>
<comment type="function">
    <text evidence="1">Plant non-specific lipid-transfer proteins transfer phospholipids as well as galactolipids across membranes. May play a role in wax or cutin deposition in the cell walls of expanding epidermal cells and certain secretory tissues.</text>
</comment>
<evidence type="ECO:0000256" key="3">
    <source>
        <dbReference type="ARBA" id="ARBA00023121"/>
    </source>
</evidence>
<gene>
    <name evidence="4" type="ORF">DVH24_024708</name>
</gene>
<organism evidence="4 5">
    <name type="scientific">Malus domestica</name>
    <name type="common">Apple</name>
    <name type="synonym">Pyrus malus</name>
    <dbReference type="NCBI Taxonomy" id="3750"/>
    <lineage>
        <taxon>Eukaryota</taxon>
        <taxon>Viridiplantae</taxon>
        <taxon>Streptophyta</taxon>
        <taxon>Embryophyta</taxon>
        <taxon>Tracheophyta</taxon>
        <taxon>Spermatophyta</taxon>
        <taxon>Magnoliopsida</taxon>
        <taxon>eudicotyledons</taxon>
        <taxon>Gunneridae</taxon>
        <taxon>Pentapetalae</taxon>
        <taxon>rosids</taxon>
        <taxon>fabids</taxon>
        <taxon>Rosales</taxon>
        <taxon>Rosaceae</taxon>
        <taxon>Amygdaloideae</taxon>
        <taxon>Maleae</taxon>
        <taxon>Malus</taxon>
    </lineage>
</organism>
<evidence type="ECO:0000313" key="5">
    <source>
        <dbReference type="Proteomes" id="UP000290289"/>
    </source>
</evidence>
<dbReference type="InterPro" id="IPR036312">
    <property type="entry name" value="Bifun_inhib/LTP/seed_sf"/>
</dbReference>
<dbReference type="Proteomes" id="UP000290289">
    <property type="component" value="Chromosome 7"/>
</dbReference>
<keyword evidence="3" id="KW-0446">Lipid-binding</keyword>
<comment type="caution">
    <text evidence="4">The sequence shown here is derived from an EMBL/GenBank/DDBJ whole genome shotgun (WGS) entry which is preliminary data.</text>
</comment>
<evidence type="ECO:0000256" key="1">
    <source>
        <dbReference type="ARBA" id="ARBA00003211"/>
    </source>
</evidence>
<keyword evidence="2" id="KW-0813">Transport</keyword>
<evidence type="ECO:0000256" key="2">
    <source>
        <dbReference type="ARBA" id="ARBA00022448"/>
    </source>
</evidence>
<name>A0A498JMA8_MALDO</name>
<proteinExistence type="predicted"/>
<dbReference type="Gene3D" id="1.10.110.10">
    <property type="entry name" value="Plant lipid-transfer and hydrophobic proteins"/>
    <property type="match status" value="1"/>
</dbReference>
<sequence length="81" mass="8970">MHLHDVTGCHVLHVHHLRDAGPRFWGSPCCNAMASLKVIADTIENRRFACRCLMALIATYNPNVPMSSPLCLSNLVEMPPS</sequence>
<protein>
    <submittedName>
        <fullName evidence="4">Uncharacterized protein</fullName>
    </submittedName>
</protein>
<accession>A0A498JMA8</accession>
<dbReference type="EMBL" id="RDQH01000333">
    <property type="protein sequence ID" value="RXH95024.1"/>
    <property type="molecule type" value="Genomic_DNA"/>
</dbReference>
<dbReference type="GO" id="GO:0008289">
    <property type="term" value="F:lipid binding"/>
    <property type="evidence" value="ECO:0007669"/>
    <property type="project" value="UniProtKB-KW"/>
</dbReference>
<reference evidence="4 5" key="1">
    <citation type="submission" date="2018-10" db="EMBL/GenBank/DDBJ databases">
        <title>A high-quality apple genome assembly.</title>
        <authorList>
            <person name="Hu J."/>
        </authorList>
    </citation>
    <scope>NUCLEOTIDE SEQUENCE [LARGE SCALE GENOMIC DNA]</scope>
    <source>
        <strain evidence="5">cv. HFTH1</strain>
        <tissue evidence="4">Young leaf</tissue>
    </source>
</reference>
<dbReference type="SUPFAM" id="SSF47699">
    <property type="entry name" value="Bifunctional inhibitor/lipid-transfer protein/seed storage 2S albumin"/>
    <property type="match status" value="1"/>
</dbReference>
<dbReference type="AlphaFoldDB" id="A0A498JMA8"/>